<dbReference type="Proteomes" id="UP000789570">
    <property type="component" value="Unassembled WGS sequence"/>
</dbReference>
<name>A0A9N9EV93_9GLOM</name>
<sequence length="275" mass="31453">MSTELYLGGPSIFWSPRKKKRVSDVKVDEEQVETLGECPQEERDQLNNQRAEAENFPGDQKKNKTSEKMKDSEEEDKCSSILFDEKNEDSLIESIDESGLISEIKLPISKPSENIFEYKLSSGDDLLTMFKNIKKVSQSATELLLDARNFQKDIWELSQDFSNTISWDPKSAPNYLQEYFNKNCEESHQIKNIKKLHMNIQFIKENMYSLNDSMTEEELKMISIFPLFCSILQLNVVKNAWGEIQGTLKNTPNKFKALFSEVSGGITSLGISSSS</sequence>
<proteinExistence type="predicted"/>
<reference evidence="2" key="1">
    <citation type="submission" date="2021-06" db="EMBL/GenBank/DDBJ databases">
        <authorList>
            <person name="Kallberg Y."/>
            <person name="Tangrot J."/>
            <person name="Rosling A."/>
        </authorList>
    </citation>
    <scope>NUCLEOTIDE SEQUENCE</scope>
    <source>
        <strain evidence="2">UK204</strain>
    </source>
</reference>
<evidence type="ECO:0000256" key="1">
    <source>
        <dbReference type="SAM" id="MobiDB-lite"/>
    </source>
</evidence>
<feature type="region of interest" description="Disordered" evidence="1">
    <location>
        <begin position="31"/>
        <end position="76"/>
    </location>
</feature>
<organism evidence="2 3">
    <name type="scientific">Funneliformis caledonium</name>
    <dbReference type="NCBI Taxonomy" id="1117310"/>
    <lineage>
        <taxon>Eukaryota</taxon>
        <taxon>Fungi</taxon>
        <taxon>Fungi incertae sedis</taxon>
        <taxon>Mucoromycota</taxon>
        <taxon>Glomeromycotina</taxon>
        <taxon>Glomeromycetes</taxon>
        <taxon>Glomerales</taxon>
        <taxon>Glomeraceae</taxon>
        <taxon>Funneliformis</taxon>
    </lineage>
</organism>
<dbReference type="AlphaFoldDB" id="A0A9N9EV93"/>
<keyword evidence="3" id="KW-1185">Reference proteome</keyword>
<gene>
    <name evidence="2" type="ORF">FCALED_LOCUS13103</name>
</gene>
<dbReference type="EMBL" id="CAJVPQ010007168">
    <property type="protein sequence ID" value="CAG8693730.1"/>
    <property type="molecule type" value="Genomic_DNA"/>
</dbReference>
<comment type="caution">
    <text evidence="2">The sequence shown here is derived from an EMBL/GenBank/DDBJ whole genome shotgun (WGS) entry which is preliminary data.</text>
</comment>
<accession>A0A9N9EV93</accession>
<dbReference type="OrthoDB" id="2335186at2759"/>
<feature type="compositionally biased region" description="Basic and acidic residues" evidence="1">
    <location>
        <begin position="59"/>
        <end position="71"/>
    </location>
</feature>
<protein>
    <submittedName>
        <fullName evidence="2">7835_t:CDS:1</fullName>
    </submittedName>
</protein>
<feature type="non-terminal residue" evidence="2">
    <location>
        <position position="275"/>
    </location>
</feature>
<evidence type="ECO:0000313" key="3">
    <source>
        <dbReference type="Proteomes" id="UP000789570"/>
    </source>
</evidence>
<evidence type="ECO:0000313" key="2">
    <source>
        <dbReference type="EMBL" id="CAG8693730.1"/>
    </source>
</evidence>